<dbReference type="PANTHER" id="PTHR46797:SF2">
    <property type="entry name" value="TRANSCRIPTIONAL REGULATOR"/>
    <property type="match status" value="1"/>
</dbReference>
<dbReference type="CDD" id="cd00093">
    <property type="entry name" value="HTH_XRE"/>
    <property type="match status" value="1"/>
</dbReference>
<dbReference type="Proteomes" id="UP000644115">
    <property type="component" value="Unassembled WGS sequence"/>
</dbReference>
<protein>
    <submittedName>
        <fullName evidence="3">Helix-turn-helix transcriptional regulator</fullName>
    </submittedName>
</protein>
<dbReference type="InterPro" id="IPR050807">
    <property type="entry name" value="TransReg_Diox_bact_type"/>
</dbReference>
<dbReference type="InterPro" id="IPR011051">
    <property type="entry name" value="RmlC_Cupin_sf"/>
</dbReference>
<dbReference type="GO" id="GO:0003700">
    <property type="term" value="F:DNA-binding transcription factor activity"/>
    <property type="evidence" value="ECO:0007669"/>
    <property type="project" value="TreeGrafter"/>
</dbReference>
<dbReference type="InterPro" id="IPR001387">
    <property type="entry name" value="Cro/C1-type_HTH"/>
</dbReference>
<reference evidence="3" key="1">
    <citation type="submission" date="2020-08" db="EMBL/GenBank/DDBJ databases">
        <authorList>
            <person name="Liu C."/>
            <person name="Sun Q."/>
        </authorList>
    </citation>
    <scope>NUCLEOTIDE SEQUENCE</scope>
    <source>
        <strain evidence="3">BX16</strain>
    </source>
</reference>
<keyword evidence="4" id="KW-1185">Reference proteome</keyword>
<proteinExistence type="predicted"/>
<dbReference type="RefSeq" id="WP_249286904.1">
    <property type="nucleotide sequence ID" value="NZ_JACRWC010000069.1"/>
</dbReference>
<dbReference type="Gene3D" id="2.60.120.10">
    <property type="entry name" value="Jelly Rolls"/>
    <property type="match status" value="1"/>
</dbReference>
<dbReference type="Pfam" id="PF07883">
    <property type="entry name" value="Cupin_2"/>
    <property type="match status" value="1"/>
</dbReference>
<evidence type="ECO:0000259" key="2">
    <source>
        <dbReference type="PROSITE" id="PS50943"/>
    </source>
</evidence>
<dbReference type="PANTHER" id="PTHR46797">
    <property type="entry name" value="HTH-TYPE TRANSCRIPTIONAL REGULATOR"/>
    <property type="match status" value="1"/>
</dbReference>
<dbReference type="AlphaFoldDB" id="A0A923ND13"/>
<dbReference type="Gene3D" id="1.10.260.40">
    <property type="entry name" value="lambda repressor-like DNA-binding domains"/>
    <property type="match status" value="1"/>
</dbReference>
<dbReference type="Pfam" id="PF01381">
    <property type="entry name" value="HTH_3"/>
    <property type="match status" value="1"/>
</dbReference>
<accession>A0A923ND13</accession>
<feature type="domain" description="HTH cro/C1-type" evidence="2">
    <location>
        <begin position="14"/>
        <end position="68"/>
    </location>
</feature>
<name>A0A923ND13_9FIRM</name>
<gene>
    <name evidence="3" type="ORF">H8876_05610</name>
</gene>
<dbReference type="InterPro" id="IPR010982">
    <property type="entry name" value="Lambda_DNA-bd_dom_sf"/>
</dbReference>
<dbReference type="EMBL" id="JACRWC010000069">
    <property type="protein sequence ID" value="MBC5999472.1"/>
    <property type="molecule type" value="Genomic_DNA"/>
</dbReference>
<dbReference type="SUPFAM" id="SSF51182">
    <property type="entry name" value="RmlC-like cupins"/>
    <property type="match status" value="1"/>
</dbReference>
<dbReference type="InterPro" id="IPR013096">
    <property type="entry name" value="Cupin_2"/>
</dbReference>
<dbReference type="SUPFAM" id="SSF47413">
    <property type="entry name" value="lambda repressor-like DNA-binding domains"/>
    <property type="match status" value="1"/>
</dbReference>
<dbReference type="CDD" id="cd02209">
    <property type="entry name" value="cupin_XRE_C"/>
    <property type="match status" value="1"/>
</dbReference>
<dbReference type="PROSITE" id="PS50943">
    <property type="entry name" value="HTH_CROC1"/>
    <property type="match status" value="1"/>
</dbReference>
<dbReference type="SMART" id="SM00530">
    <property type="entry name" value="HTH_XRE"/>
    <property type="match status" value="1"/>
</dbReference>
<dbReference type="InterPro" id="IPR014710">
    <property type="entry name" value="RmlC-like_jellyroll"/>
</dbReference>
<evidence type="ECO:0000313" key="4">
    <source>
        <dbReference type="Proteomes" id="UP000644115"/>
    </source>
</evidence>
<dbReference type="GO" id="GO:0003677">
    <property type="term" value="F:DNA binding"/>
    <property type="evidence" value="ECO:0007669"/>
    <property type="project" value="UniProtKB-KW"/>
</dbReference>
<dbReference type="GO" id="GO:0005829">
    <property type="term" value="C:cytosol"/>
    <property type="evidence" value="ECO:0007669"/>
    <property type="project" value="TreeGrafter"/>
</dbReference>
<sequence>MEPNYVNGRIGEKIKDLRNRNGLTQQELADRAELTKGYISQLERGQVAPSVVTLLDLIECLGTTPSEFFRETEEEHVVYSEEDFFEKIDEAGNSIQWIVPNAQQNQMEPLLVVLQPKEALAEDKPHEGEEFGYVISGHIQLRLGGNVYMVKAGESFYFSANKKHSIANTGATRAKLIWVSTPPTF</sequence>
<organism evidence="3 4">
    <name type="scientific">Lentihominibacter faecis</name>
    <dbReference type="NCBI Taxonomy" id="2764712"/>
    <lineage>
        <taxon>Bacteria</taxon>
        <taxon>Bacillati</taxon>
        <taxon>Bacillota</taxon>
        <taxon>Clostridia</taxon>
        <taxon>Peptostreptococcales</taxon>
        <taxon>Anaerovoracaceae</taxon>
        <taxon>Lentihominibacter</taxon>
    </lineage>
</organism>
<evidence type="ECO:0000313" key="3">
    <source>
        <dbReference type="EMBL" id="MBC5999472.1"/>
    </source>
</evidence>
<keyword evidence="1" id="KW-0238">DNA-binding</keyword>
<evidence type="ECO:0000256" key="1">
    <source>
        <dbReference type="ARBA" id="ARBA00023125"/>
    </source>
</evidence>
<comment type="caution">
    <text evidence="3">The sequence shown here is derived from an EMBL/GenBank/DDBJ whole genome shotgun (WGS) entry which is preliminary data.</text>
</comment>